<dbReference type="PANTHER" id="PTHR35525">
    <property type="entry name" value="BLL6575 PROTEIN"/>
    <property type="match status" value="1"/>
</dbReference>
<evidence type="ECO:0000313" key="2">
    <source>
        <dbReference type="EMBL" id="MBO0476908.1"/>
    </source>
</evidence>
<dbReference type="Proteomes" id="UP000664857">
    <property type="component" value="Unassembled WGS sequence"/>
</dbReference>
<evidence type="ECO:0000259" key="1">
    <source>
        <dbReference type="Pfam" id="PF11706"/>
    </source>
</evidence>
<reference evidence="2 3" key="1">
    <citation type="submission" date="2021-03" db="EMBL/GenBank/DDBJ databases">
        <title>Enterococcal diversity collection.</title>
        <authorList>
            <person name="Gilmore M.S."/>
            <person name="Schwartzman J."/>
            <person name="Van Tyne D."/>
            <person name="Martin M."/>
            <person name="Earl A.M."/>
            <person name="Manson A.L."/>
            <person name="Straub T."/>
            <person name="Salamzade R."/>
            <person name="Saavedra J."/>
            <person name="Lebreton F."/>
            <person name="Prichula J."/>
            <person name="Schaufler K."/>
            <person name="Gaca A."/>
            <person name="Sgardioli B."/>
            <person name="Wagenaar J."/>
            <person name="Strong T."/>
        </authorList>
    </citation>
    <scope>NUCLEOTIDE SEQUENCE [LARGE SCALE GENOMIC DNA]</scope>
    <source>
        <strain evidence="2 3">DIV0080</strain>
    </source>
</reference>
<dbReference type="EMBL" id="JAFLVX010000018">
    <property type="protein sequence ID" value="MBO0476908.1"/>
    <property type="molecule type" value="Genomic_DNA"/>
</dbReference>
<evidence type="ECO:0000313" key="3">
    <source>
        <dbReference type="Proteomes" id="UP000664857"/>
    </source>
</evidence>
<keyword evidence="3" id="KW-1185">Reference proteome</keyword>
<comment type="caution">
    <text evidence="2">The sequence shown here is derived from an EMBL/GenBank/DDBJ whole genome shotgun (WGS) entry which is preliminary data.</text>
</comment>
<dbReference type="InterPro" id="IPR023286">
    <property type="entry name" value="ABATE_dom_sf"/>
</dbReference>
<feature type="domain" description="Zinc finger CGNR" evidence="1">
    <location>
        <begin position="148"/>
        <end position="187"/>
    </location>
</feature>
<dbReference type="InterPro" id="IPR021005">
    <property type="entry name" value="Znf_CGNR"/>
</dbReference>
<dbReference type="Pfam" id="PF11706">
    <property type="entry name" value="zf-CGNR"/>
    <property type="match status" value="1"/>
</dbReference>
<organism evidence="2 3">
    <name type="scientific">Candidatus Vagococcus giribetii</name>
    <dbReference type="NCBI Taxonomy" id="2230876"/>
    <lineage>
        <taxon>Bacteria</taxon>
        <taxon>Bacillati</taxon>
        <taxon>Bacillota</taxon>
        <taxon>Bacilli</taxon>
        <taxon>Lactobacillales</taxon>
        <taxon>Enterococcaceae</taxon>
        <taxon>Vagococcus</taxon>
    </lineage>
</organism>
<dbReference type="InterPro" id="IPR010852">
    <property type="entry name" value="ABATE"/>
</dbReference>
<dbReference type="SUPFAM" id="SSF160904">
    <property type="entry name" value="Jann2411-like"/>
    <property type="match status" value="1"/>
</dbReference>
<protein>
    <submittedName>
        <fullName evidence="2">CGNR zinc finger domain-containing protein</fullName>
    </submittedName>
</protein>
<gene>
    <name evidence="2" type="ORF">DOK76_07490</name>
</gene>
<sequence length="200" mass="23032">MNELPNITNNIALNFINSQLFRNGKLIELIDSLSSLENWTEQPLMDDLEYNTQLSIFNTCLECTDSLDDIIELRDKLYLLLTAISRQEEEISTLQKVIEDSLLAHPIRLVFVDTIPLYVPVDSGVAGIKCLIHFSLAKLVESGDINKLSSCANKDCPLLFINQTGRRKWCSMKICGNRHKVERFENKHKKHINWIKQEQE</sequence>
<proteinExistence type="predicted"/>
<dbReference type="PANTHER" id="PTHR35525:SF3">
    <property type="entry name" value="BLL6575 PROTEIN"/>
    <property type="match status" value="1"/>
</dbReference>
<dbReference type="RefSeq" id="WP_206966369.1">
    <property type="nucleotide sequence ID" value="NZ_JAFLVX010000018.1"/>
</dbReference>
<name>A0ABS3HT24_9ENTE</name>
<dbReference type="Gene3D" id="1.10.3300.10">
    <property type="entry name" value="Jann2411-like domain"/>
    <property type="match status" value="1"/>
</dbReference>
<accession>A0ABS3HT24</accession>